<feature type="non-terminal residue" evidence="1">
    <location>
        <position position="28"/>
    </location>
</feature>
<reference evidence="1" key="1">
    <citation type="submission" date="2021-02" db="EMBL/GenBank/DDBJ databases">
        <authorList>
            <person name="Nowell W R."/>
        </authorList>
    </citation>
    <scope>NUCLEOTIDE SEQUENCE</scope>
</reference>
<dbReference type="EMBL" id="CAJNRE010015872">
    <property type="protein sequence ID" value="CAF2141659.1"/>
    <property type="molecule type" value="Genomic_DNA"/>
</dbReference>
<gene>
    <name evidence="1" type="ORF">MBJ925_LOCUS29629</name>
</gene>
<organism evidence="1 2">
    <name type="scientific">Rotaria magnacalcarata</name>
    <dbReference type="NCBI Taxonomy" id="392030"/>
    <lineage>
        <taxon>Eukaryota</taxon>
        <taxon>Metazoa</taxon>
        <taxon>Spiralia</taxon>
        <taxon>Gnathifera</taxon>
        <taxon>Rotifera</taxon>
        <taxon>Eurotatoria</taxon>
        <taxon>Bdelloidea</taxon>
        <taxon>Philodinida</taxon>
        <taxon>Philodinidae</taxon>
        <taxon>Rotaria</taxon>
    </lineage>
</organism>
<name>A0A816X2X7_9BILA</name>
<proteinExistence type="predicted"/>
<dbReference type="Proteomes" id="UP000663824">
    <property type="component" value="Unassembled WGS sequence"/>
</dbReference>
<comment type="caution">
    <text evidence="1">The sequence shown here is derived from an EMBL/GenBank/DDBJ whole genome shotgun (WGS) entry which is preliminary data.</text>
</comment>
<protein>
    <submittedName>
        <fullName evidence="1">Uncharacterized protein</fullName>
    </submittedName>
</protein>
<evidence type="ECO:0000313" key="2">
    <source>
        <dbReference type="Proteomes" id="UP000663824"/>
    </source>
</evidence>
<evidence type="ECO:0000313" key="1">
    <source>
        <dbReference type="EMBL" id="CAF2141659.1"/>
    </source>
</evidence>
<sequence>MLTTLILDNNSITATGLLELVPLLHNKP</sequence>
<dbReference type="AlphaFoldDB" id="A0A816X2X7"/>
<accession>A0A816X2X7</accession>